<evidence type="ECO:0000256" key="4">
    <source>
        <dbReference type="ARBA" id="ARBA00022989"/>
    </source>
</evidence>
<proteinExistence type="inferred from homology"/>
<feature type="domain" description="EamA" evidence="8">
    <location>
        <begin position="185"/>
        <end position="323"/>
    </location>
</feature>
<dbReference type="AlphaFoldDB" id="A0A4D6LA86"/>
<evidence type="ECO:0000313" key="9">
    <source>
        <dbReference type="EMBL" id="QCD85439.1"/>
    </source>
</evidence>
<feature type="transmembrane region" description="Helical" evidence="6">
    <location>
        <begin position="37"/>
        <end position="59"/>
    </location>
</feature>
<keyword evidence="3 6" id="KW-0812">Transmembrane</keyword>
<evidence type="ECO:0000256" key="2">
    <source>
        <dbReference type="ARBA" id="ARBA00007635"/>
    </source>
</evidence>
<evidence type="ECO:0000256" key="3">
    <source>
        <dbReference type="ARBA" id="ARBA00022692"/>
    </source>
</evidence>
<keyword evidence="4 6" id="KW-1133">Transmembrane helix</keyword>
<comment type="similarity">
    <text evidence="2 6">Belongs to the drug/metabolite transporter (DMT) superfamily. Plant drug/metabolite exporter (P-DME) (TC 2.A.7.4) family.</text>
</comment>
<feature type="transmembrane region" description="Helical" evidence="6">
    <location>
        <begin position="254"/>
        <end position="272"/>
    </location>
</feature>
<keyword evidence="5 6" id="KW-0472">Membrane</keyword>
<feature type="compositionally biased region" description="Basic and acidic residues" evidence="7">
    <location>
        <begin position="392"/>
        <end position="402"/>
    </location>
</feature>
<evidence type="ECO:0000313" key="10">
    <source>
        <dbReference type="Proteomes" id="UP000501690"/>
    </source>
</evidence>
<evidence type="ECO:0000256" key="7">
    <source>
        <dbReference type="SAM" id="MobiDB-lite"/>
    </source>
</evidence>
<dbReference type="Pfam" id="PF00892">
    <property type="entry name" value="EamA"/>
    <property type="match status" value="2"/>
</dbReference>
<dbReference type="InterPro" id="IPR030184">
    <property type="entry name" value="WAT1-related"/>
</dbReference>
<dbReference type="GO" id="GO:0016020">
    <property type="term" value="C:membrane"/>
    <property type="evidence" value="ECO:0007669"/>
    <property type="project" value="UniProtKB-SubCell"/>
</dbReference>
<evidence type="ECO:0000256" key="6">
    <source>
        <dbReference type="RuleBase" id="RU363077"/>
    </source>
</evidence>
<feature type="transmembrane region" description="Helical" evidence="6">
    <location>
        <begin position="134"/>
        <end position="152"/>
    </location>
</feature>
<feature type="transmembrane region" description="Helical" evidence="6">
    <location>
        <begin position="214"/>
        <end position="234"/>
    </location>
</feature>
<comment type="subcellular location">
    <subcellularLocation>
        <location evidence="1 6">Membrane</location>
        <topology evidence="1 6">Multi-pass membrane protein</topology>
    </subcellularLocation>
</comment>
<feature type="domain" description="EamA" evidence="8">
    <location>
        <begin position="12"/>
        <end position="149"/>
    </location>
</feature>
<reference evidence="9 10" key="1">
    <citation type="submission" date="2019-04" db="EMBL/GenBank/DDBJ databases">
        <title>An improved genome assembly and genetic linkage map for asparagus bean, Vigna unguiculata ssp. sesquipedialis.</title>
        <authorList>
            <person name="Xia Q."/>
            <person name="Zhang R."/>
            <person name="Dong Y."/>
        </authorList>
    </citation>
    <scope>NUCLEOTIDE SEQUENCE [LARGE SCALE GENOMIC DNA]</scope>
    <source>
        <tissue evidence="9">Leaf</tissue>
    </source>
</reference>
<feature type="transmembrane region" description="Helical" evidence="6">
    <location>
        <begin position="305"/>
        <end position="326"/>
    </location>
</feature>
<dbReference type="InterPro" id="IPR037185">
    <property type="entry name" value="EmrE-like"/>
</dbReference>
<feature type="transmembrane region" description="Helical" evidence="6">
    <location>
        <begin position="101"/>
        <end position="122"/>
    </location>
</feature>
<dbReference type="SUPFAM" id="SSF103481">
    <property type="entry name" value="Multidrug resistance efflux transporter EmrE"/>
    <property type="match status" value="2"/>
</dbReference>
<evidence type="ECO:0000256" key="5">
    <source>
        <dbReference type="ARBA" id="ARBA00023136"/>
    </source>
</evidence>
<feature type="transmembrane region" description="Helical" evidence="6">
    <location>
        <begin position="184"/>
        <end position="202"/>
    </location>
</feature>
<keyword evidence="10" id="KW-1185">Reference proteome</keyword>
<accession>A0A4D6LA86</accession>
<dbReference type="PANTHER" id="PTHR31218">
    <property type="entry name" value="WAT1-RELATED PROTEIN"/>
    <property type="match status" value="1"/>
</dbReference>
<dbReference type="InterPro" id="IPR000620">
    <property type="entry name" value="EamA_dom"/>
</dbReference>
<dbReference type="GO" id="GO:0022857">
    <property type="term" value="F:transmembrane transporter activity"/>
    <property type="evidence" value="ECO:0007669"/>
    <property type="project" value="InterPro"/>
</dbReference>
<evidence type="ECO:0000259" key="8">
    <source>
        <dbReference type="Pfam" id="PF00892"/>
    </source>
</evidence>
<name>A0A4D6LA86_VIGUN</name>
<sequence length="402" mass="43990">METWKIAQPILVMVMMQIANAWVNILYELALKDGMNFSIIVAYRYVFATVFISPLALIVERNKRSNMTWMILFHAFLGGLIGGTVVQNLSVESITLTSATFTTAMSNLGPGITFIVLLCFRLEKLNLRTRGGKMKIIGTIIGISGATIMTFIKGPEIKLTTWFHVHRNDHTVLQRDTISGSKNILGALASLGTQVSNALWLINQTKLSERYPYPYSSTALVTLMGALLSLSFAFCVERDLSEWRLGWNVRLFTVAYSGTVTSGVMYVAYSWCLRRKGPLFVSIFSPLMLVIVAFAGSTILDEKLYLGSIIGSMLIVCGLCGVLWVPPGRESLRGERSPERSGSGELFRGKPSTGRVPAGREPESLPPDGRAAPSGESLHPPRPKTGPIPEGASRRKELPGGA</sequence>
<protein>
    <recommendedName>
        <fullName evidence="6">WAT1-related protein</fullName>
    </recommendedName>
</protein>
<dbReference type="EMBL" id="CP039346">
    <property type="protein sequence ID" value="QCD85439.1"/>
    <property type="molecule type" value="Genomic_DNA"/>
</dbReference>
<feature type="transmembrane region" description="Helical" evidence="6">
    <location>
        <begin position="71"/>
        <end position="89"/>
    </location>
</feature>
<dbReference type="Proteomes" id="UP000501690">
    <property type="component" value="Linkage Group LG2"/>
</dbReference>
<gene>
    <name evidence="9" type="ORF">DEO72_LG2g5799</name>
</gene>
<feature type="region of interest" description="Disordered" evidence="7">
    <location>
        <begin position="331"/>
        <end position="402"/>
    </location>
</feature>
<feature type="transmembrane region" description="Helical" evidence="6">
    <location>
        <begin position="279"/>
        <end position="299"/>
    </location>
</feature>
<organism evidence="9 10">
    <name type="scientific">Vigna unguiculata</name>
    <name type="common">Cowpea</name>
    <dbReference type="NCBI Taxonomy" id="3917"/>
    <lineage>
        <taxon>Eukaryota</taxon>
        <taxon>Viridiplantae</taxon>
        <taxon>Streptophyta</taxon>
        <taxon>Embryophyta</taxon>
        <taxon>Tracheophyta</taxon>
        <taxon>Spermatophyta</taxon>
        <taxon>Magnoliopsida</taxon>
        <taxon>eudicotyledons</taxon>
        <taxon>Gunneridae</taxon>
        <taxon>Pentapetalae</taxon>
        <taxon>rosids</taxon>
        <taxon>fabids</taxon>
        <taxon>Fabales</taxon>
        <taxon>Fabaceae</taxon>
        <taxon>Papilionoideae</taxon>
        <taxon>50 kb inversion clade</taxon>
        <taxon>NPAAA clade</taxon>
        <taxon>indigoferoid/millettioid clade</taxon>
        <taxon>Phaseoleae</taxon>
        <taxon>Vigna</taxon>
    </lineage>
</organism>
<evidence type="ECO:0000256" key="1">
    <source>
        <dbReference type="ARBA" id="ARBA00004141"/>
    </source>
</evidence>